<dbReference type="PANTHER" id="PTHR30053">
    <property type="entry name" value="ELONGATION FACTOR P"/>
    <property type="match status" value="1"/>
</dbReference>
<dbReference type="FunFam" id="2.40.50.140:FF:000004">
    <property type="entry name" value="Elongation factor P"/>
    <property type="match status" value="1"/>
</dbReference>
<dbReference type="PIRSF" id="PIRSF005901">
    <property type="entry name" value="EF-P"/>
    <property type="match status" value="1"/>
</dbReference>
<comment type="pathway">
    <text evidence="2 7">Protein biosynthesis; polypeptide chain elongation.</text>
</comment>
<dbReference type="FunFam" id="2.30.30.30:FF:000003">
    <property type="entry name" value="Elongation factor P"/>
    <property type="match status" value="1"/>
</dbReference>
<dbReference type="SUPFAM" id="SSF50104">
    <property type="entry name" value="Translation proteins SH3-like domain"/>
    <property type="match status" value="1"/>
</dbReference>
<dbReference type="PROSITE" id="PS01275">
    <property type="entry name" value="EFP"/>
    <property type="match status" value="1"/>
</dbReference>
<feature type="domain" description="Translation elongation factor P/YeiP central" evidence="11">
    <location>
        <begin position="69"/>
        <end position="123"/>
    </location>
</feature>
<evidence type="ECO:0000256" key="4">
    <source>
        <dbReference type="ARBA" id="ARBA00022490"/>
    </source>
</evidence>
<dbReference type="Pfam" id="PF09285">
    <property type="entry name" value="Elong-fact-P_C"/>
    <property type="match status" value="1"/>
</dbReference>
<comment type="function">
    <text evidence="7">Involved in peptide bond synthesis. Stimulates efficient translation and peptide-bond synthesis on native or reconstituted 70S ribosomes in vitro. Probably functions indirectly by altering the affinity of the ribosome for aminoacyl-tRNA, thus increasing their reactivity as acceptors for peptidyl transferase.</text>
</comment>
<feature type="domain" description="Elongation factor P C-terminal" evidence="10">
    <location>
        <begin position="131"/>
        <end position="186"/>
    </location>
</feature>
<reference evidence="12 13" key="1">
    <citation type="journal article" date="2016" name="Nat. Commun.">
        <title>Thousands of microbial genomes shed light on interconnected biogeochemical processes in an aquifer system.</title>
        <authorList>
            <person name="Anantharaman K."/>
            <person name="Brown C.T."/>
            <person name="Hug L.A."/>
            <person name="Sharon I."/>
            <person name="Castelle C.J."/>
            <person name="Probst A.J."/>
            <person name="Thomas B.C."/>
            <person name="Singh A."/>
            <person name="Wilkins M.J."/>
            <person name="Karaoz U."/>
            <person name="Brodie E.L."/>
            <person name="Williams K.H."/>
            <person name="Hubbard S.S."/>
            <person name="Banfield J.F."/>
        </authorList>
    </citation>
    <scope>NUCLEOTIDE SEQUENCE [LARGE SCALE GENOMIC DNA]</scope>
</reference>
<evidence type="ECO:0000256" key="9">
    <source>
        <dbReference type="RuleBase" id="RU004389"/>
    </source>
</evidence>
<evidence type="ECO:0000259" key="10">
    <source>
        <dbReference type="SMART" id="SM00841"/>
    </source>
</evidence>
<dbReference type="AlphaFoldDB" id="A0A1F5YVX0"/>
<dbReference type="Pfam" id="PF08207">
    <property type="entry name" value="EFP_N"/>
    <property type="match status" value="1"/>
</dbReference>
<keyword evidence="4 7" id="KW-0963">Cytoplasm</keyword>
<dbReference type="GO" id="GO:0043043">
    <property type="term" value="P:peptide biosynthetic process"/>
    <property type="evidence" value="ECO:0007669"/>
    <property type="project" value="InterPro"/>
</dbReference>
<dbReference type="GO" id="GO:0003746">
    <property type="term" value="F:translation elongation factor activity"/>
    <property type="evidence" value="ECO:0007669"/>
    <property type="project" value="UniProtKB-UniRule"/>
</dbReference>
<proteinExistence type="inferred from homology"/>
<dbReference type="InterPro" id="IPR020599">
    <property type="entry name" value="Transl_elong_fac_P/YeiP"/>
</dbReference>
<evidence type="ECO:0000313" key="12">
    <source>
        <dbReference type="EMBL" id="OGG04117.1"/>
    </source>
</evidence>
<dbReference type="CDD" id="cd05794">
    <property type="entry name" value="S1_EF-P_repeat_2"/>
    <property type="match status" value="1"/>
</dbReference>
<evidence type="ECO:0000259" key="11">
    <source>
        <dbReference type="SMART" id="SM01185"/>
    </source>
</evidence>
<comment type="caution">
    <text evidence="12">The sequence shown here is derived from an EMBL/GenBank/DDBJ whole genome shotgun (WGS) entry which is preliminary data.</text>
</comment>
<sequence length="188" mass="21120">MATITTADFRKGMFIEFKNEPHQILDFQHVNPGKGSAFVRTKLKSLKSGRVQEFTFKSGESVVEVSVETREMQYLYREGDVFIFMDNRTYEQYHVQSGLIGDFVKYLRANDTHQLLIHNDSVVGIRLPKKVRLTVTEADAGAKGNTATGATKVVTLETGARVTVPLFIREGDIIAIDPETNSYLERSA</sequence>
<evidence type="ECO:0000256" key="6">
    <source>
        <dbReference type="ARBA" id="ARBA00022917"/>
    </source>
</evidence>
<accession>A0A1F5YVX0</accession>
<dbReference type="GO" id="GO:0005829">
    <property type="term" value="C:cytosol"/>
    <property type="evidence" value="ECO:0007669"/>
    <property type="project" value="UniProtKB-ARBA"/>
</dbReference>
<dbReference type="InterPro" id="IPR013185">
    <property type="entry name" value="Transl_elong_KOW-like"/>
</dbReference>
<dbReference type="CDD" id="cd04470">
    <property type="entry name" value="S1_EF-P_repeat_1"/>
    <property type="match status" value="1"/>
</dbReference>
<evidence type="ECO:0000256" key="2">
    <source>
        <dbReference type="ARBA" id="ARBA00004815"/>
    </source>
</evidence>
<keyword evidence="5 7" id="KW-0251">Elongation factor</keyword>
<dbReference type="Proteomes" id="UP000178448">
    <property type="component" value="Unassembled WGS sequence"/>
</dbReference>
<comment type="subcellular location">
    <subcellularLocation>
        <location evidence="1 7">Cytoplasm</location>
    </subcellularLocation>
</comment>
<dbReference type="InterPro" id="IPR011768">
    <property type="entry name" value="Transl_elongation_fac_P"/>
</dbReference>
<dbReference type="Pfam" id="PF01132">
    <property type="entry name" value="EFP"/>
    <property type="match status" value="1"/>
</dbReference>
<dbReference type="InterPro" id="IPR008991">
    <property type="entry name" value="Translation_prot_SH3-like_sf"/>
</dbReference>
<dbReference type="STRING" id="1798374.A2Z33_03060"/>
<dbReference type="FunFam" id="2.40.50.140:FF:000009">
    <property type="entry name" value="Elongation factor P"/>
    <property type="match status" value="1"/>
</dbReference>
<dbReference type="SMART" id="SM00841">
    <property type="entry name" value="Elong-fact-P_C"/>
    <property type="match status" value="1"/>
</dbReference>
<evidence type="ECO:0000256" key="5">
    <source>
        <dbReference type="ARBA" id="ARBA00022768"/>
    </source>
</evidence>
<dbReference type="NCBIfam" id="NF001810">
    <property type="entry name" value="PRK00529.1"/>
    <property type="match status" value="1"/>
</dbReference>
<protein>
    <recommendedName>
        <fullName evidence="7 8">Elongation factor P</fullName>
        <shortName evidence="7">EF-P</shortName>
    </recommendedName>
</protein>
<gene>
    <name evidence="7" type="primary">efp</name>
    <name evidence="12" type="ORF">A2Z33_03060</name>
</gene>
<dbReference type="NCBIfam" id="TIGR00038">
    <property type="entry name" value="efp"/>
    <property type="match status" value="1"/>
</dbReference>
<dbReference type="SUPFAM" id="SSF50249">
    <property type="entry name" value="Nucleic acid-binding proteins"/>
    <property type="match status" value="2"/>
</dbReference>
<evidence type="ECO:0000256" key="8">
    <source>
        <dbReference type="NCBIfam" id="TIGR00038"/>
    </source>
</evidence>
<organism evidence="12 13">
    <name type="scientific">Candidatus Gottesmanbacteria bacterium RBG_16_52_11</name>
    <dbReference type="NCBI Taxonomy" id="1798374"/>
    <lineage>
        <taxon>Bacteria</taxon>
        <taxon>Candidatus Gottesmaniibacteriota</taxon>
    </lineage>
</organism>
<evidence type="ECO:0000256" key="7">
    <source>
        <dbReference type="HAMAP-Rule" id="MF_00141"/>
    </source>
</evidence>
<dbReference type="InterPro" id="IPR001059">
    <property type="entry name" value="Transl_elong_P/YeiP_cen"/>
</dbReference>
<dbReference type="PANTHER" id="PTHR30053:SF12">
    <property type="entry name" value="ELONGATION FACTOR P (EF-P) FAMILY PROTEIN"/>
    <property type="match status" value="1"/>
</dbReference>
<dbReference type="InterPro" id="IPR013852">
    <property type="entry name" value="Transl_elong_P/YeiP_CS"/>
</dbReference>
<evidence type="ECO:0000256" key="3">
    <source>
        <dbReference type="ARBA" id="ARBA00009479"/>
    </source>
</evidence>
<dbReference type="EMBL" id="MFJD01000004">
    <property type="protein sequence ID" value="OGG04117.1"/>
    <property type="molecule type" value="Genomic_DNA"/>
</dbReference>
<comment type="similarity">
    <text evidence="3 7 9">Belongs to the elongation factor P family.</text>
</comment>
<evidence type="ECO:0000256" key="1">
    <source>
        <dbReference type="ARBA" id="ARBA00004496"/>
    </source>
</evidence>
<keyword evidence="6 7" id="KW-0648">Protein biosynthesis</keyword>
<dbReference type="SMART" id="SM01185">
    <property type="entry name" value="EFP"/>
    <property type="match status" value="1"/>
</dbReference>
<evidence type="ECO:0000313" key="13">
    <source>
        <dbReference type="Proteomes" id="UP000178448"/>
    </source>
</evidence>
<name>A0A1F5YVX0_9BACT</name>
<dbReference type="InterPro" id="IPR014722">
    <property type="entry name" value="Rib_uL2_dom2"/>
</dbReference>
<dbReference type="InterPro" id="IPR015365">
    <property type="entry name" value="Elong-fact-P_C"/>
</dbReference>
<dbReference type="Gene3D" id="2.40.50.140">
    <property type="entry name" value="Nucleic acid-binding proteins"/>
    <property type="match status" value="2"/>
</dbReference>
<dbReference type="HAMAP" id="MF_00141">
    <property type="entry name" value="EF_P"/>
    <property type="match status" value="1"/>
</dbReference>
<dbReference type="InterPro" id="IPR012340">
    <property type="entry name" value="NA-bd_OB-fold"/>
</dbReference>
<dbReference type="Gene3D" id="2.30.30.30">
    <property type="match status" value="1"/>
</dbReference>
<dbReference type="UniPathway" id="UPA00345"/>